<organism evidence="2 3">
    <name type="scientific">Triparma laevis f. longispina</name>
    <dbReference type="NCBI Taxonomy" id="1714387"/>
    <lineage>
        <taxon>Eukaryota</taxon>
        <taxon>Sar</taxon>
        <taxon>Stramenopiles</taxon>
        <taxon>Ochrophyta</taxon>
        <taxon>Bolidophyceae</taxon>
        <taxon>Parmales</taxon>
        <taxon>Triparmaceae</taxon>
        <taxon>Triparma</taxon>
    </lineage>
</organism>
<dbReference type="AlphaFoldDB" id="A0A9W7AEK4"/>
<dbReference type="Proteomes" id="UP001165122">
    <property type="component" value="Unassembled WGS sequence"/>
</dbReference>
<feature type="region of interest" description="Disordered" evidence="1">
    <location>
        <begin position="173"/>
        <end position="221"/>
    </location>
</feature>
<gene>
    <name evidence="2" type="ORF">TrLO_g2001</name>
</gene>
<feature type="compositionally biased region" description="Low complexity" evidence="1">
    <location>
        <begin position="173"/>
        <end position="186"/>
    </location>
</feature>
<protein>
    <submittedName>
        <fullName evidence="2">Uncharacterized protein</fullName>
    </submittedName>
</protein>
<evidence type="ECO:0000256" key="1">
    <source>
        <dbReference type="SAM" id="MobiDB-lite"/>
    </source>
</evidence>
<feature type="region of interest" description="Disordered" evidence="1">
    <location>
        <begin position="100"/>
        <end position="129"/>
    </location>
</feature>
<keyword evidence="3" id="KW-1185">Reference proteome</keyword>
<name>A0A9W7AEK4_9STRA</name>
<dbReference type="EMBL" id="BRXW01000602">
    <property type="protein sequence ID" value="GMH69151.1"/>
    <property type="molecule type" value="Genomic_DNA"/>
</dbReference>
<feature type="compositionally biased region" description="Low complexity" evidence="1">
    <location>
        <begin position="193"/>
        <end position="209"/>
    </location>
</feature>
<evidence type="ECO:0000313" key="2">
    <source>
        <dbReference type="EMBL" id="GMH69151.1"/>
    </source>
</evidence>
<reference evidence="3" key="1">
    <citation type="journal article" date="2023" name="Commun. Biol.">
        <title>Genome analysis of Parmales, the sister group of diatoms, reveals the evolutionary specialization of diatoms from phago-mixotrophs to photoautotrophs.</title>
        <authorList>
            <person name="Ban H."/>
            <person name="Sato S."/>
            <person name="Yoshikawa S."/>
            <person name="Yamada K."/>
            <person name="Nakamura Y."/>
            <person name="Ichinomiya M."/>
            <person name="Sato N."/>
            <person name="Blanc-Mathieu R."/>
            <person name="Endo H."/>
            <person name="Kuwata A."/>
            <person name="Ogata H."/>
        </authorList>
    </citation>
    <scope>NUCLEOTIDE SEQUENCE [LARGE SCALE GENOMIC DNA]</scope>
    <source>
        <strain evidence="3">NIES 3700</strain>
    </source>
</reference>
<comment type="caution">
    <text evidence="2">The sequence shown here is derived from an EMBL/GenBank/DDBJ whole genome shotgun (WGS) entry which is preliminary data.</text>
</comment>
<feature type="compositionally biased region" description="Low complexity" evidence="1">
    <location>
        <begin position="118"/>
        <end position="129"/>
    </location>
</feature>
<evidence type="ECO:0000313" key="3">
    <source>
        <dbReference type="Proteomes" id="UP001165122"/>
    </source>
</evidence>
<accession>A0A9W7AEK4</accession>
<dbReference type="OrthoDB" id="10610762at2759"/>
<sequence>MFGRKTKPTSITVSSSSMSLLTSLIKTSDMSSTSTHKRKISSTSWRVKNNGVDERDQIDKEKIKQGRKEGKRIKIMEEKVKRYNNMMSKVNYITSNTCDINNNDESNNDESLIDWSSKRSTPPTSLTTKTPEEYQKIIDEYGRTVQVEVGSTAWCTWAAKQGRESQINSIWSDNNTTYSDDNNATTGYSNRGYYGPPSTTSSASGSTYYENDKADKSDLNSNKAMTTTEKMHLKIVEEETKRAKKEKKKEGKGEDIRVYASAVVLPEEKNKDFKMGKGKKERMKELMELKKRKLEGKK</sequence>
<proteinExistence type="predicted"/>